<dbReference type="EMBL" id="GBRH01236692">
    <property type="protein sequence ID" value="JAD61203.1"/>
    <property type="molecule type" value="Transcribed_RNA"/>
</dbReference>
<reference evidence="2" key="1">
    <citation type="submission" date="2014-09" db="EMBL/GenBank/DDBJ databases">
        <authorList>
            <person name="Magalhaes I.L.F."/>
            <person name="Oliveira U."/>
            <person name="Santos F.R."/>
            <person name="Vidigal T.H.D.A."/>
            <person name="Brescovit A.D."/>
            <person name="Santos A.J."/>
        </authorList>
    </citation>
    <scope>NUCLEOTIDE SEQUENCE</scope>
    <source>
        <tissue evidence="2">Shoot tissue taken approximately 20 cm above the soil surface</tissue>
    </source>
</reference>
<reference evidence="2" key="2">
    <citation type="journal article" date="2015" name="Data Brief">
        <title>Shoot transcriptome of the giant reed, Arundo donax.</title>
        <authorList>
            <person name="Barrero R.A."/>
            <person name="Guerrero F.D."/>
            <person name="Moolhuijzen P."/>
            <person name="Goolsby J.A."/>
            <person name="Tidwell J."/>
            <person name="Bellgard S.E."/>
            <person name="Bellgard M.I."/>
        </authorList>
    </citation>
    <scope>NUCLEOTIDE SEQUENCE</scope>
    <source>
        <tissue evidence="2">Shoot tissue taken approximately 20 cm above the soil surface</tissue>
    </source>
</reference>
<protein>
    <submittedName>
        <fullName evidence="2">Uncharacterized protein</fullName>
    </submittedName>
</protein>
<feature type="compositionally biased region" description="Low complexity" evidence="1">
    <location>
        <begin position="1"/>
        <end position="18"/>
    </location>
</feature>
<organism evidence="2">
    <name type="scientific">Arundo donax</name>
    <name type="common">Giant reed</name>
    <name type="synonym">Donax arundinaceus</name>
    <dbReference type="NCBI Taxonomy" id="35708"/>
    <lineage>
        <taxon>Eukaryota</taxon>
        <taxon>Viridiplantae</taxon>
        <taxon>Streptophyta</taxon>
        <taxon>Embryophyta</taxon>
        <taxon>Tracheophyta</taxon>
        <taxon>Spermatophyta</taxon>
        <taxon>Magnoliopsida</taxon>
        <taxon>Liliopsida</taxon>
        <taxon>Poales</taxon>
        <taxon>Poaceae</taxon>
        <taxon>PACMAD clade</taxon>
        <taxon>Arundinoideae</taxon>
        <taxon>Arundineae</taxon>
        <taxon>Arundo</taxon>
    </lineage>
</organism>
<feature type="region of interest" description="Disordered" evidence="1">
    <location>
        <begin position="1"/>
        <end position="58"/>
    </location>
</feature>
<dbReference type="AlphaFoldDB" id="A0A0A9BGE1"/>
<sequence length="58" mass="6385">MATAVLVGASRRAAASVGRKPRATRRRPGGWRSRSKPTSRVLDTWRRRRPVSSSAPTV</sequence>
<accession>A0A0A9BGE1</accession>
<evidence type="ECO:0000256" key="1">
    <source>
        <dbReference type="SAM" id="MobiDB-lite"/>
    </source>
</evidence>
<evidence type="ECO:0000313" key="2">
    <source>
        <dbReference type="EMBL" id="JAD61203.1"/>
    </source>
</evidence>
<feature type="compositionally biased region" description="Basic residues" evidence="1">
    <location>
        <begin position="19"/>
        <end position="37"/>
    </location>
</feature>
<name>A0A0A9BGE1_ARUDO</name>
<proteinExistence type="predicted"/>